<accession>A0A969WAT4</accession>
<feature type="transmembrane region" description="Helical" evidence="5">
    <location>
        <begin position="12"/>
        <end position="27"/>
    </location>
</feature>
<proteinExistence type="predicted"/>
<feature type="transmembrane region" description="Helical" evidence="5">
    <location>
        <begin position="39"/>
        <end position="57"/>
    </location>
</feature>
<evidence type="ECO:0000256" key="2">
    <source>
        <dbReference type="ARBA" id="ARBA00022692"/>
    </source>
</evidence>
<gene>
    <name evidence="6" type="ORF">G7Y82_12370</name>
</gene>
<evidence type="ECO:0000256" key="3">
    <source>
        <dbReference type="ARBA" id="ARBA00022989"/>
    </source>
</evidence>
<comment type="caution">
    <text evidence="6">The sequence shown here is derived from an EMBL/GenBank/DDBJ whole genome shotgun (WGS) entry which is preliminary data.</text>
</comment>
<keyword evidence="3 5" id="KW-1133">Transmembrane helix</keyword>
<sequence length="235" mass="25083">MPSPTEWHPEWLSLLWLAVTVGSYYLLKPVYARLPRWWTSPLLTVPIVLLVLGLIIGNNYDAYIRDTHWLLMMLGPATVAFALPVFRYRQLIRRNWLALTVGVIGGCAIAMTTSWLLASLFGLDEDIRRSLVARSITTPLAMVVSADVGGVPELTALFVVVTGIAGAALGEILLAILPLRSALARGTLFGVGAHGAGTAKAFTVGTEEGTIASLAMVLAGLLCVLSAPLISHVLA</sequence>
<keyword evidence="2 5" id="KW-0812">Transmembrane</keyword>
<dbReference type="RefSeq" id="WP_168148435.1">
    <property type="nucleotide sequence ID" value="NZ_JAAVXB010000006.1"/>
</dbReference>
<evidence type="ECO:0000313" key="7">
    <source>
        <dbReference type="Proteomes" id="UP000653472"/>
    </source>
</evidence>
<organism evidence="6 7">
    <name type="scientific">Solimonas marina</name>
    <dbReference type="NCBI Taxonomy" id="2714601"/>
    <lineage>
        <taxon>Bacteria</taxon>
        <taxon>Pseudomonadati</taxon>
        <taxon>Pseudomonadota</taxon>
        <taxon>Gammaproteobacteria</taxon>
        <taxon>Nevskiales</taxon>
        <taxon>Nevskiaceae</taxon>
        <taxon>Solimonas</taxon>
    </lineage>
</organism>
<feature type="transmembrane region" description="Helical" evidence="5">
    <location>
        <begin position="154"/>
        <end position="177"/>
    </location>
</feature>
<keyword evidence="4 5" id="KW-0472">Membrane</keyword>
<reference evidence="6" key="1">
    <citation type="submission" date="2020-03" db="EMBL/GenBank/DDBJ databases">
        <title>Solimonas marina sp. nov., isolated from deep seawater of the Pacific Ocean.</title>
        <authorList>
            <person name="Liu X."/>
            <person name="Lai Q."/>
            <person name="Sun F."/>
            <person name="Gai Y."/>
            <person name="Li G."/>
            <person name="Shao Z."/>
        </authorList>
    </citation>
    <scope>NUCLEOTIDE SEQUENCE</scope>
    <source>
        <strain evidence="6">C16B3</strain>
    </source>
</reference>
<evidence type="ECO:0000313" key="6">
    <source>
        <dbReference type="EMBL" id="NKF23113.1"/>
    </source>
</evidence>
<feature type="transmembrane region" description="Helical" evidence="5">
    <location>
        <begin position="210"/>
        <end position="230"/>
    </location>
</feature>
<name>A0A969WAT4_9GAMM</name>
<evidence type="ECO:0000256" key="5">
    <source>
        <dbReference type="SAM" id="Phobius"/>
    </source>
</evidence>
<feature type="transmembrane region" description="Helical" evidence="5">
    <location>
        <begin position="69"/>
        <end position="86"/>
    </location>
</feature>
<dbReference type="GO" id="GO:0016020">
    <property type="term" value="C:membrane"/>
    <property type="evidence" value="ECO:0007669"/>
    <property type="project" value="UniProtKB-SubCell"/>
</dbReference>
<dbReference type="PANTHER" id="PTHR30249">
    <property type="entry name" value="PUTATIVE SEROTONIN TRANSPORTER"/>
    <property type="match status" value="1"/>
</dbReference>
<evidence type="ECO:0000256" key="4">
    <source>
        <dbReference type="ARBA" id="ARBA00023136"/>
    </source>
</evidence>
<dbReference type="AlphaFoldDB" id="A0A969WAT4"/>
<dbReference type="EMBL" id="JAAVXB010000006">
    <property type="protein sequence ID" value="NKF23113.1"/>
    <property type="molecule type" value="Genomic_DNA"/>
</dbReference>
<keyword evidence="7" id="KW-1185">Reference proteome</keyword>
<dbReference type="Proteomes" id="UP000653472">
    <property type="component" value="Unassembled WGS sequence"/>
</dbReference>
<dbReference type="InterPro" id="IPR007300">
    <property type="entry name" value="CidB/LrgB"/>
</dbReference>
<feature type="transmembrane region" description="Helical" evidence="5">
    <location>
        <begin position="98"/>
        <end position="121"/>
    </location>
</feature>
<dbReference type="PANTHER" id="PTHR30249:SF16">
    <property type="entry name" value="INNER MEMBRANE PROTEIN"/>
    <property type="match status" value="1"/>
</dbReference>
<evidence type="ECO:0000256" key="1">
    <source>
        <dbReference type="ARBA" id="ARBA00004141"/>
    </source>
</evidence>
<comment type="subcellular location">
    <subcellularLocation>
        <location evidence="1">Membrane</location>
        <topology evidence="1">Multi-pass membrane protein</topology>
    </subcellularLocation>
</comment>
<protein>
    <submittedName>
        <fullName evidence="6">LrgB family protein</fullName>
    </submittedName>
</protein>
<dbReference type="Pfam" id="PF04172">
    <property type="entry name" value="LrgB"/>
    <property type="match status" value="1"/>
</dbReference>